<dbReference type="AlphaFoldDB" id="A0A1F8EV53"/>
<organism evidence="2 3">
    <name type="scientific">Candidatus Yanofskybacteria bacterium RIFCSPHIGHO2_01_FULL_44_22</name>
    <dbReference type="NCBI Taxonomy" id="1802669"/>
    <lineage>
        <taxon>Bacteria</taxon>
        <taxon>Candidatus Yanofskyibacteriota</taxon>
    </lineage>
</organism>
<name>A0A1F8EV53_9BACT</name>
<reference evidence="2 3" key="1">
    <citation type="journal article" date="2016" name="Nat. Commun.">
        <title>Thousands of microbial genomes shed light on interconnected biogeochemical processes in an aquifer system.</title>
        <authorList>
            <person name="Anantharaman K."/>
            <person name="Brown C.T."/>
            <person name="Hug L.A."/>
            <person name="Sharon I."/>
            <person name="Castelle C.J."/>
            <person name="Probst A.J."/>
            <person name="Thomas B.C."/>
            <person name="Singh A."/>
            <person name="Wilkins M.J."/>
            <person name="Karaoz U."/>
            <person name="Brodie E.L."/>
            <person name="Williams K.H."/>
            <person name="Hubbard S.S."/>
            <person name="Banfield J.F."/>
        </authorList>
    </citation>
    <scope>NUCLEOTIDE SEQUENCE [LARGE SCALE GENOMIC DNA]</scope>
</reference>
<protein>
    <submittedName>
        <fullName evidence="2">Uncharacterized protein</fullName>
    </submittedName>
</protein>
<dbReference type="EMBL" id="MGJJ01000021">
    <property type="protein sequence ID" value="OGN04755.1"/>
    <property type="molecule type" value="Genomic_DNA"/>
</dbReference>
<evidence type="ECO:0000256" key="1">
    <source>
        <dbReference type="SAM" id="MobiDB-lite"/>
    </source>
</evidence>
<proteinExistence type="predicted"/>
<comment type="caution">
    <text evidence="2">The sequence shown here is derived from an EMBL/GenBank/DDBJ whole genome shotgun (WGS) entry which is preliminary data.</text>
</comment>
<evidence type="ECO:0000313" key="2">
    <source>
        <dbReference type="EMBL" id="OGN04755.1"/>
    </source>
</evidence>
<dbReference type="Proteomes" id="UP000177419">
    <property type="component" value="Unassembled WGS sequence"/>
</dbReference>
<sequence length="406" mass="47122">MAEKIPPNVPATQNKETTEEAKRKNEKIEELEKLAAMQKRFGGAIRANPDIKLIELDEILKNFEKEFGLKQEHKEIFYSVFLNYKEKQQAMKVLSEQYPDANALYEKIFGQKPKGHISVKNSTESPFMFYFECDDDEDFIRIYEVLYFRKSDFSDMESEEIKAIGDLARKAWGVHDVLSIENDNQTQALSFGAGRNTIKGKAEQVGTFRHEEQHAIQNFIVVNFNMEAAYWTLENNLRGLKPENLEQEAVKPLIKYLQVWRRFWEEQAKNEILAHCEGNSQNNLNHVLKSLTQRKQDGGMYDYFYDYFQDYDLTNTGFLASVEWPVIKALGKEPTIEDKMAIGKLIKETAKKVFREEYDNIVQDAAKAASALRSQGYSAEELLGILKHEPLEKWPEIHETMSASRR</sequence>
<evidence type="ECO:0000313" key="3">
    <source>
        <dbReference type="Proteomes" id="UP000177419"/>
    </source>
</evidence>
<accession>A0A1F8EV53</accession>
<gene>
    <name evidence="2" type="ORF">A2746_00045</name>
</gene>
<feature type="compositionally biased region" description="Basic and acidic residues" evidence="1">
    <location>
        <begin position="16"/>
        <end position="26"/>
    </location>
</feature>
<feature type="region of interest" description="Disordered" evidence="1">
    <location>
        <begin position="1"/>
        <end position="26"/>
    </location>
</feature>